<sequence>MTRVDPAVAYARRAGVNAVDMDGELVMMGLEQGEYYGLRGTAASIWGYLEQASDVQTLASRLAEEYDVEVDRCRPDVVRFLDDLLRRGLVEPA</sequence>
<gene>
    <name evidence="1" type="ORF">HMPREF0063_12588</name>
</gene>
<name>E2SEX9_9ACTN</name>
<dbReference type="Pfam" id="PF05402">
    <property type="entry name" value="PqqD"/>
    <property type="match status" value="1"/>
</dbReference>
<dbReference type="eggNOG" id="ENOG503140W">
    <property type="taxonomic scope" value="Bacteria"/>
</dbReference>
<proteinExistence type="predicted"/>
<dbReference type="HOGENOM" id="CLU_159325_2_0_11"/>
<evidence type="ECO:0008006" key="3">
    <source>
        <dbReference type="Google" id="ProtNLM"/>
    </source>
</evidence>
<dbReference type="AlphaFoldDB" id="E2SEX9"/>
<protein>
    <recommendedName>
        <fullName evidence="3">Coenzyme PQQ synthesis protein D (PqqD)</fullName>
    </recommendedName>
</protein>
<evidence type="ECO:0000313" key="2">
    <source>
        <dbReference type="Proteomes" id="UP000003111"/>
    </source>
</evidence>
<reference evidence="1" key="1">
    <citation type="submission" date="2010-08" db="EMBL/GenBank/DDBJ databases">
        <authorList>
            <person name="Muzny D."/>
            <person name="Qin X."/>
            <person name="Buhay C."/>
            <person name="Dugan-Rocha S."/>
            <person name="Ding Y."/>
            <person name="Chen G."/>
            <person name="Hawes A."/>
            <person name="Holder M."/>
            <person name="Jhangiani S."/>
            <person name="Johnson A."/>
            <person name="Khan Z."/>
            <person name="Li Z."/>
            <person name="Liu W."/>
            <person name="Liu X."/>
            <person name="Perez L."/>
            <person name="Shen H."/>
            <person name="Wang Q."/>
            <person name="Watt J."/>
            <person name="Xi L."/>
            <person name="Xin Y."/>
            <person name="Zhou J."/>
            <person name="Deng J."/>
            <person name="Jiang H."/>
            <person name="Liu Y."/>
            <person name="Qu J."/>
            <person name="Song X.-Z."/>
            <person name="Zhang L."/>
            <person name="Villasana D."/>
            <person name="Johnson A."/>
            <person name="Liu J."/>
            <person name="Liyanage D."/>
            <person name="Lorensuhewa L."/>
            <person name="Robinson T."/>
            <person name="Song A."/>
            <person name="Song B.-B."/>
            <person name="Dinh H."/>
            <person name="Thornton R."/>
            <person name="Coyle M."/>
            <person name="Francisco L."/>
            <person name="Jackson L."/>
            <person name="Javaid M."/>
            <person name="Korchina V."/>
            <person name="Kovar C."/>
            <person name="Mata R."/>
            <person name="Mathew T."/>
            <person name="Ngo R."/>
            <person name="Nguyen L."/>
            <person name="Nguyen N."/>
            <person name="Okwuonu G."/>
            <person name="Ongeri F."/>
            <person name="Pham C."/>
            <person name="Simmons D."/>
            <person name="Wilczek-Boney K."/>
            <person name="Hale W."/>
            <person name="Jakkamsetti A."/>
            <person name="Pham P."/>
            <person name="Ruth R."/>
            <person name="San Lucas F."/>
            <person name="Warren J."/>
            <person name="Zhang J."/>
            <person name="Zhao Z."/>
            <person name="Zhou C."/>
            <person name="Zhu D."/>
            <person name="Lee S."/>
            <person name="Bess C."/>
            <person name="Blankenburg K."/>
            <person name="Forbes L."/>
            <person name="Fu Q."/>
            <person name="Gubbala S."/>
            <person name="Hirani K."/>
            <person name="Jayaseelan J.C."/>
            <person name="Lara F."/>
            <person name="Munidasa M."/>
            <person name="Palculict T."/>
            <person name="Patil S."/>
            <person name="Pu L.-L."/>
            <person name="Saada N."/>
            <person name="Tang L."/>
            <person name="Weissenberger G."/>
            <person name="Zhu Y."/>
            <person name="Hemphill L."/>
            <person name="Shang Y."/>
            <person name="Youmans B."/>
            <person name="Ayvaz T."/>
            <person name="Ross M."/>
            <person name="Santibanez J."/>
            <person name="Aqrawi P."/>
            <person name="Gross S."/>
            <person name="Joshi V."/>
            <person name="Fowler G."/>
            <person name="Nazareth L."/>
            <person name="Reid J."/>
            <person name="Worley K."/>
            <person name="Petrosino J."/>
            <person name="Highlander S."/>
            <person name="Gibbs R."/>
        </authorList>
    </citation>
    <scope>NUCLEOTIDE SEQUENCE [LARGE SCALE GENOMIC DNA]</scope>
    <source>
        <strain evidence="1">DSM 15272</strain>
    </source>
</reference>
<accession>E2SEX9</accession>
<dbReference type="OrthoDB" id="1495225at2"/>
<comment type="caution">
    <text evidence="1">The sequence shown here is derived from an EMBL/GenBank/DDBJ whole genome shotgun (WGS) entry which is preliminary data.</text>
</comment>
<dbReference type="STRING" id="585531.HMPREF0063_12588"/>
<dbReference type="EMBL" id="ACLF03000010">
    <property type="protein sequence ID" value="EFQ82223.1"/>
    <property type="molecule type" value="Genomic_DNA"/>
</dbReference>
<organism evidence="1 2">
    <name type="scientific">Aeromicrobium marinum DSM 15272</name>
    <dbReference type="NCBI Taxonomy" id="585531"/>
    <lineage>
        <taxon>Bacteria</taxon>
        <taxon>Bacillati</taxon>
        <taxon>Actinomycetota</taxon>
        <taxon>Actinomycetes</taxon>
        <taxon>Propionibacteriales</taxon>
        <taxon>Nocardioidaceae</taxon>
        <taxon>Aeromicrobium</taxon>
    </lineage>
</organism>
<dbReference type="Gene3D" id="1.10.10.1150">
    <property type="entry name" value="Coenzyme PQQ synthesis protein D (PqqD)"/>
    <property type="match status" value="1"/>
</dbReference>
<dbReference type="Proteomes" id="UP000003111">
    <property type="component" value="Unassembled WGS sequence"/>
</dbReference>
<evidence type="ECO:0000313" key="1">
    <source>
        <dbReference type="EMBL" id="EFQ82223.1"/>
    </source>
</evidence>
<dbReference type="InterPro" id="IPR008792">
    <property type="entry name" value="PQQD"/>
</dbReference>
<dbReference type="InterPro" id="IPR041881">
    <property type="entry name" value="PqqD_sf"/>
</dbReference>
<keyword evidence="2" id="KW-1185">Reference proteome</keyword>
<dbReference type="RefSeq" id="WP_007079586.1">
    <property type="nucleotide sequence ID" value="NZ_CM001024.1"/>
</dbReference>